<keyword evidence="2" id="KW-0378">Hydrolase</keyword>
<dbReference type="GO" id="GO:0016787">
    <property type="term" value="F:hydrolase activity"/>
    <property type="evidence" value="ECO:0007669"/>
    <property type="project" value="UniProtKB-KW"/>
</dbReference>
<sequence>MTQQRARLRTRVPARLAASAVPALSLTAGTVAAGAPAATAATATATATATEMPCKPNVRYYVCESSGVHFRTGAGTGYASKGILHKNDWGKKLATKGSWIKPQLGQKSRSGPAKGTTGWVATSYVSDCTPMQLD</sequence>
<name>A0ABW6LDD4_9ACTN</name>
<accession>A0ABW6LDD4</accession>
<proteinExistence type="predicted"/>
<keyword evidence="1" id="KW-0732">Signal</keyword>
<dbReference type="RefSeq" id="WP_358279070.1">
    <property type="nucleotide sequence ID" value="NZ_JBEYGJ010000004.1"/>
</dbReference>
<reference evidence="2 3" key="1">
    <citation type="submission" date="2024-10" db="EMBL/GenBank/DDBJ databases">
        <title>The Natural Products Discovery Center: Release of the First 8490 Sequenced Strains for Exploring Actinobacteria Biosynthetic Diversity.</title>
        <authorList>
            <person name="Kalkreuter E."/>
            <person name="Kautsar S.A."/>
            <person name="Yang D."/>
            <person name="Bader C.D."/>
            <person name="Teijaro C.N."/>
            <person name="Fluegel L."/>
            <person name="Davis C.M."/>
            <person name="Simpson J.R."/>
            <person name="Lauterbach L."/>
            <person name="Steele A.D."/>
            <person name="Gui C."/>
            <person name="Meng S."/>
            <person name="Li G."/>
            <person name="Viehrig K."/>
            <person name="Ye F."/>
            <person name="Su P."/>
            <person name="Kiefer A.F."/>
            <person name="Nichols A."/>
            <person name="Cepeda A.J."/>
            <person name="Yan W."/>
            <person name="Fan B."/>
            <person name="Jiang Y."/>
            <person name="Adhikari A."/>
            <person name="Zheng C.-J."/>
            <person name="Schuster L."/>
            <person name="Cowan T.M."/>
            <person name="Smanski M.J."/>
            <person name="Chevrette M.G."/>
            <person name="De Carvalho L.P.S."/>
            <person name="Shen B."/>
        </authorList>
    </citation>
    <scope>NUCLEOTIDE SEQUENCE [LARGE SCALE GENOMIC DNA]</scope>
    <source>
        <strain evidence="2 3">NPDC007066</strain>
    </source>
</reference>
<gene>
    <name evidence="2" type="ORF">ACFYM3_17865</name>
</gene>
<evidence type="ECO:0000313" key="2">
    <source>
        <dbReference type="EMBL" id="MFE9226465.1"/>
    </source>
</evidence>
<keyword evidence="3" id="KW-1185">Reference proteome</keyword>
<evidence type="ECO:0000256" key="1">
    <source>
        <dbReference type="SAM" id="SignalP"/>
    </source>
</evidence>
<dbReference type="Proteomes" id="UP001601288">
    <property type="component" value="Unassembled WGS sequence"/>
</dbReference>
<dbReference type="Gene3D" id="2.30.30.40">
    <property type="entry name" value="SH3 Domains"/>
    <property type="match status" value="1"/>
</dbReference>
<feature type="signal peptide" evidence="1">
    <location>
        <begin position="1"/>
        <end position="33"/>
    </location>
</feature>
<organism evidence="2 3">
    <name type="scientific">Streptomyces massasporeus</name>
    <dbReference type="NCBI Taxonomy" id="67324"/>
    <lineage>
        <taxon>Bacteria</taxon>
        <taxon>Bacillati</taxon>
        <taxon>Actinomycetota</taxon>
        <taxon>Actinomycetes</taxon>
        <taxon>Kitasatosporales</taxon>
        <taxon>Streptomycetaceae</taxon>
        <taxon>Streptomyces</taxon>
    </lineage>
</organism>
<feature type="chain" id="PRO_5046126953" evidence="1">
    <location>
        <begin position="34"/>
        <end position="134"/>
    </location>
</feature>
<comment type="caution">
    <text evidence="2">The sequence shown here is derived from an EMBL/GenBank/DDBJ whole genome shotgun (WGS) entry which is preliminary data.</text>
</comment>
<evidence type="ECO:0000313" key="3">
    <source>
        <dbReference type="Proteomes" id="UP001601288"/>
    </source>
</evidence>
<protein>
    <submittedName>
        <fullName evidence="2">Cell wall hydrolase</fullName>
    </submittedName>
</protein>
<dbReference type="EMBL" id="JBIAFP010000009">
    <property type="protein sequence ID" value="MFE9226465.1"/>
    <property type="molecule type" value="Genomic_DNA"/>
</dbReference>